<gene>
    <name evidence="1" type="ORF">Bca52824_017699</name>
</gene>
<organism evidence="1 2">
    <name type="scientific">Brassica carinata</name>
    <name type="common">Ethiopian mustard</name>
    <name type="synonym">Abyssinian cabbage</name>
    <dbReference type="NCBI Taxonomy" id="52824"/>
    <lineage>
        <taxon>Eukaryota</taxon>
        <taxon>Viridiplantae</taxon>
        <taxon>Streptophyta</taxon>
        <taxon>Embryophyta</taxon>
        <taxon>Tracheophyta</taxon>
        <taxon>Spermatophyta</taxon>
        <taxon>Magnoliopsida</taxon>
        <taxon>eudicotyledons</taxon>
        <taxon>Gunneridae</taxon>
        <taxon>Pentapetalae</taxon>
        <taxon>rosids</taxon>
        <taxon>malvids</taxon>
        <taxon>Brassicales</taxon>
        <taxon>Brassicaceae</taxon>
        <taxon>Brassiceae</taxon>
        <taxon>Brassica</taxon>
    </lineage>
</organism>
<dbReference type="AlphaFoldDB" id="A0A8X8AYL2"/>
<proteinExistence type="predicted"/>
<protein>
    <submittedName>
        <fullName evidence="1">Uncharacterized protein</fullName>
    </submittedName>
</protein>
<evidence type="ECO:0000313" key="2">
    <source>
        <dbReference type="Proteomes" id="UP000886595"/>
    </source>
</evidence>
<dbReference type="InterPro" id="IPR026316">
    <property type="entry name" value="NSL2"/>
</dbReference>
<dbReference type="GO" id="GO:0044545">
    <property type="term" value="C:NSL complex"/>
    <property type="evidence" value="ECO:0007669"/>
    <property type="project" value="TreeGrafter"/>
</dbReference>
<dbReference type="PANTHER" id="PTHR13453:SF1">
    <property type="entry name" value="KAT8 REGULATORY NSL COMPLEX SUBUNIT 2"/>
    <property type="match status" value="1"/>
</dbReference>
<comment type="caution">
    <text evidence="1">The sequence shown here is derived from an EMBL/GenBank/DDBJ whole genome shotgun (WGS) entry which is preliminary data.</text>
</comment>
<name>A0A8X8AYL2_BRACI</name>
<evidence type="ECO:0000313" key="1">
    <source>
        <dbReference type="EMBL" id="KAG2314577.1"/>
    </source>
</evidence>
<sequence>MYTSQSKAITCPKRTLASTVPALCNAHFQKAQKDVARALKDAGHSVSSTNKPPPKLHDMVAVFVASYSTANKELT</sequence>
<keyword evidence="2" id="KW-1185">Reference proteome</keyword>
<accession>A0A8X8AYL2</accession>
<reference evidence="1 2" key="1">
    <citation type="submission" date="2020-02" db="EMBL/GenBank/DDBJ databases">
        <authorList>
            <person name="Ma Q."/>
            <person name="Huang Y."/>
            <person name="Song X."/>
            <person name="Pei D."/>
        </authorList>
    </citation>
    <scope>NUCLEOTIDE SEQUENCE [LARGE SCALE GENOMIC DNA]</scope>
    <source>
        <strain evidence="1">Sxm20200214</strain>
        <tissue evidence="1">Leaf</tissue>
    </source>
</reference>
<dbReference type="PANTHER" id="PTHR13453">
    <property type="entry name" value="KAT8 REGULATORY NSL COMPLEX SUBUNIT 2"/>
    <property type="match status" value="1"/>
</dbReference>
<dbReference type="OrthoDB" id="677315at2759"/>
<dbReference type="EMBL" id="JAAMPC010000004">
    <property type="protein sequence ID" value="KAG2314577.1"/>
    <property type="molecule type" value="Genomic_DNA"/>
</dbReference>
<dbReference type="Proteomes" id="UP000886595">
    <property type="component" value="Unassembled WGS sequence"/>
</dbReference>